<dbReference type="InterPro" id="IPR001915">
    <property type="entry name" value="Peptidase_M48"/>
</dbReference>
<keyword evidence="3 6" id="KW-0378">Hydrolase</keyword>
<dbReference type="PANTHER" id="PTHR34978:SF3">
    <property type="entry name" value="SLR0241 PROTEIN"/>
    <property type="match status" value="1"/>
</dbReference>
<proteinExistence type="inferred from homology"/>
<keyword evidence="2" id="KW-0479">Metal-binding</keyword>
<evidence type="ECO:0000256" key="3">
    <source>
        <dbReference type="ARBA" id="ARBA00022801"/>
    </source>
</evidence>
<evidence type="ECO:0000256" key="6">
    <source>
        <dbReference type="RuleBase" id="RU003983"/>
    </source>
</evidence>
<name>A0ABW0NQA3_9MICO</name>
<evidence type="ECO:0000256" key="1">
    <source>
        <dbReference type="ARBA" id="ARBA00022670"/>
    </source>
</evidence>
<feature type="transmembrane region" description="Helical" evidence="7">
    <location>
        <begin position="36"/>
        <end position="58"/>
    </location>
</feature>
<dbReference type="Proteomes" id="UP001596039">
    <property type="component" value="Unassembled WGS sequence"/>
</dbReference>
<organism evidence="9 10">
    <name type="scientific">Lysinimonas soli</name>
    <dbReference type="NCBI Taxonomy" id="1074233"/>
    <lineage>
        <taxon>Bacteria</taxon>
        <taxon>Bacillati</taxon>
        <taxon>Actinomycetota</taxon>
        <taxon>Actinomycetes</taxon>
        <taxon>Micrococcales</taxon>
        <taxon>Microbacteriaceae</taxon>
        <taxon>Lysinimonas</taxon>
    </lineage>
</organism>
<gene>
    <name evidence="9" type="ORF">ACFPJ4_07745</name>
</gene>
<sequence length="310" mass="32168">MIATAGVLALLALALAGPVPILLARAGWTRRSPASALLLWQSVAVAGGLSMIGAPLALGLAPFGTDFGSASRGAVAALAREGVGALSAWSWAGIVTAGALAAYLLAHLALTVVQVQRHRRRHLALLELLSGPAPQAGARLLEDAAPVAYCLPRARRPLTVVSRGLLELLDERELDAEIAHERAHAEQRHDVLLVAFRAWRSALPGFPSAALAERQVAQLVEMLADDRARRATDERVLARAIVLAAPHPGARLAGPVTGTLAGSAADGARVGRLLDGTLPLPIPMRFGAVALAVALVGVPTLWLLLDAVLL</sequence>
<keyword evidence="10" id="KW-1185">Reference proteome</keyword>
<keyword evidence="7" id="KW-0472">Membrane</keyword>
<evidence type="ECO:0000256" key="5">
    <source>
        <dbReference type="ARBA" id="ARBA00023049"/>
    </source>
</evidence>
<evidence type="ECO:0000256" key="2">
    <source>
        <dbReference type="ARBA" id="ARBA00022723"/>
    </source>
</evidence>
<dbReference type="EMBL" id="JBHSMG010000002">
    <property type="protein sequence ID" value="MFC5502128.1"/>
    <property type="molecule type" value="Genomic_DNA"/>
</dbReference>
<feature type="transmembrane region" description="Helical" evidence="7">
    <location>
        <begin position="6"/>
        <end position="24"/>
    </location>
</feature>
<accession>A0ABW0NQA3</accession>
<reference evidence="10" key="1">
    <citation type="journal article" date="2019" name="Int. J. Syst. Evol. Microbiol.">
        <title>The Global Catalogue of Microorganisms (GCM) 10K type strain sequencing project: providing services to taxonomists for standard genome sequencing and annotation.</title>
        <authorList>
            <consortium name="The Broad Institute Genomics Platform"/>
            <consortium name="The Broad Institute Genome Sequencing Center for Infectious Disease"/>
            <person name="Wu L."/>
            <person name="Ma J."/>
        </authorList>
    </citation>
    <scope>NUCLEOTIDE SEQUENCE [LARGE SCALE GENOMIC DNA]</scope>
    <source>
        <strain evidence="10">CGMCC 4.6997</strain>
    </source>
</reference>
<dbReference type="CDD" id="cd07326">
    <property type="entry name" value="M56_BlaR1_MecR1_like"/>
    <property type="match status" value="1"/>
</dbReference>
<dbReference type="PANTHER" id="PTHR34978">
    <property type="entry name" value="POSSIBLE SENSOR-TRANSDUCER PROTEIN BLAR"/>
    <property type="match status" value="1"/>
</dbReference>
<dbReference type="RefSeq" id="WP_386739830.1">
    <property type="nucleotide sequence ID" value="NZ_JBHSMG010000002.1"/>
</dbReference>
<comment type="similarity">
    <text evidence="6">Belongs to the peptidase M48 family.</text>
</comment>
<evidence type="ECO:0000259" key="8">
    <source>
        <dbReference type="Pfam" id="PF01435"/>
    </source>
</evidence>
<keyword evidence="7" id="KW-0812">Transmembrane</keyword>
<dbReference type="Gene3D" id="3.30.2010.10">
    <property type="entry name" value="Metalloproteases ('zincins'), catalytic domain"/>
    <property type="match status" value="1"/>
</dbReference>
<comment type="cofactor">
    <cofactor evidence="6">
        <name>Zn(2+)</name>
        <dbReference type="ChEBI" id="CHEBI:29105"/>
    </cofactor>
    <text evidence="6">Binds 1 zinc ion per subunit.</text>
</comment>
<evidence type="ECO:0000313" key="9">
    <source>
        <dbReference type="EMBL" id="MFC5502128.1"/>
    </source>
</evidence>
<dbReference type="InterPro" id="IPR052173">
    <property type="entry name" value="Beta-lactam_resp_regulator"/>
</dbReference>
<evidence type="ECO:0000256" key="4">
    <source>
        <dbReference type="ARBA" id="ARBA00022833"/>
    </source>
</evidence>
<keyword evidence="4 6" id="KW-0862">Zinc</keyword>
<protein>
    <submittedName>
        <fullName evidence="9">M56 family metallopeptidase</fullName>
    </submittedName>
</protein>
<feature type="transmembrane region" description="Helical" evidence="7">
    <location>
        <begin position="88"/>
        <end position="113"/>
    </location>
</feature>
<dbReference type="Pfam" id="PF01435">
    <property type="entry name" value="Peptidase_M48"/>
    <property type="match status" value="1"/>
</dbReference>
<keyword evidence="5 6" id="KW-0482">Metalloprotease</keyword>
<feature type="domain" description="Peptidase M48" evidence="8">
    <location>
        <begin position="140"/>
        <end position="196"/>
    </location>
</feature>
<evidence type="ECO:0000313" key="10">
    <source>
        <dbReference type="Proteomes" id="UP001596039"/>
    </source>
</evidence>
<comment type="caution">
    <text evidence="9">The sequence shown here is derived from an EMBL/GenBank/DDBJ whole genome shotgun (WGS) entry which is preliminary data.</text>
</comment>
<evidence type="ECO:0000256" key="7">
    <source>
        <dbReference type="SAM" id="Phobius"/>
    </source>
</evidence>
<feature type="transmembrane region" description="Helical" evidence="7">
    <location>
        <begin position="286"/>
        <end position="305"/>
    </location>
</feature>
<keyword evidence="7" id="KW-1133">Transmembrane helix</keyword>
<keyword evidence="1 6" id="KW-0645">Protease</keyword>